<protein>
    <submittedName>
        <fullName evidence="2">Uncharacterized protein</fullName>
    </submittedName>
</protein>
<feature type="coiled-coil region" evidence="1">
    <location>
        <begin position="15"/>
        <end position="42"/>
    </location>
</feature>
<evidence type="ECO:0000256" key="1">
    <source>
        <dbReference type="SAM" id="Coils"/>
    </source>
</evidence>
<evidence type="ECO:0000313" key="2">
    <source>
        <dbReference type="EMBL" id="RHZ63315.1"/>
    </source>
</evidence>
<dbReference type="Proteomes" id="UP000266861">
    <property type="component" value="Unassembled WGS sequence"/>
</dbReference>
<keyword evidence="3" id="KW-1185">Reference proteome</keyword>
<proteinExistence type="predicted"/>
<dbReference type="EMBL" id="PQFF01000302">
    <property type="protein sequence ID" value="RHZ63315.1"/>
    <property type="molecule type" value="Genomic_DNA"/>
</dbReference>
<sequence>MENASSTIDILRELNSKLVFQVDELRKKFAEIEAENIEECQKLDAFFQKYQIALEVAGIKMSKNLRM</sequence>
<evidence type="ECO:0000313" key="3">
    <source>
        <dbReference type="Proteomes" id="UP000266861"/>
    </source>
</evidence>
<gene>
    <name evidence="2" type="ORF">Glove_330g27</name>
</gene>
<dbReference type="AlphaFoldDB" id="A0A397HJQ1"/>
<dbReference type="OrthoDB" id="2443279at2759"/>
<organism evidence="2 3">
    <name type="scientific">Diversispora epigaea</name>
    <dbReference type="NCBI Taxonomy" id="1348612"/>
    <lineage>
        <taxon>Eukaryota</taxon>
        <taxon>Fungi</taxon>
        <taxon>Fungi incertae sedis</taxon>
        <taxon>Mucoromycota</taxon>
        <taxon>Glomeromycotina</taxon>
        <taxon>Glomeromycetes</taxon>
        <taxon>Diversisporales</taxon>
        <taxon>Diversisporaceae</taxon>
        <taxon>Diversispora</taxon>
    </lineage>
</organism>
<name>A0A397HJQ1_9GLOM</name>
<comment type="caution">
    <text evidence="2">The sequence shown here is derived from an EMBL/GenBank/DDBJ whole genome shotgun (WGS) entry which is preliminary data.</text>
</comment>
<reference evidence="2 3" key="1">
    <citation type="submission" date="2018-08" db="EMBL/GenBank/DDBJ databases">
        <title>Genome and evolution of the arbuscular mycorrhizal fungus Diversispora epigaea (formerly Glomus versiforme) and its bacterial endosymbionts.</title>
        <authorList>
            <person name="Sun X."/>
            <person name="Fei Z."/>
            <person name="Harrison M."/>
        </authorList>
    </citation>
    <scope>NUCLEOTIDE SEQUENCE [LARGE SCALE GENOMIC DNA]</scope>
    <source>
        <strain evidence="2 3">IT104</strain>
    </source>
</reference>
<keyword evidence="1" id="KW-0175">Coiled coil</keyword>
<accession>A0A397HJQ1</accession>